<keyword evidence="1" id="KW-0472">Membrane</keyword>
<name>A0A0K2TYG2_LEPSM</name>
<proteinExistence type="predicted"/>
<feature type="transmembrane region" description="Helical" evidence="1">
    <location>
        <begin position="56"/>
        <end position="76"/>
    </location>
</feature>
<reference evidence="2" key="1">
    <citation type="submission" date="2014-05" db="EMBL/GenBank/DDBJ databases">
        <authorList>
            <person name="Chronopoulou M."/>
        </authorList>
    </citation>
    <scope>NUCLEOTIDE SEQUENCE</scope>
    <source>
        <tissue evidence="2">Whole organism</tissue>
    </source>
</reference>
<protein>
    <submittedName>
        <fullName evidence="2">Uncharacterized protein</fullName>
    </submittedName>
</protein>
<dbReference type="EMBL" id="HACA01013391">
    <property type="protein sequence ID" value="CDW30752.1"/>
    <property type="molecule type" value="Transcribed_RNA"/>
</dbReference>
<sequence>LFITLLGSRSVNQDVTRRIRGPLHSIIGLIDLHFPFIDLSTSISISSLSIYLLNNYWTIVLTFFLITVLANCYKILITR</sequence>
<evidence type="ECO:0000313" key="2">
    <source>
        <dbReference type="EMBL" id="CDW30752.1"/>
    </source>
</evidence>
<keyword evidence="1" id="KW-0812">Transmembrane</keyword>
<evidence type="ECO:0000256" key="1">
    <source>
        <dbReference type="SAM" id="Phobius"/>
    </source>
</evidence>
<keyword evidence="1" id="KW-1133">Transmembrane helix</keyword>
<organism evidence="2">
    <name type="scientific">Lepeophtheirus salmonis</name>
    <name type="common">Salmon louse</name>
    <name type="synonym">Caligus salmonis</name>
    <dbReference type="NCBI Taxonomy" id="72036"/>
    <lineage>
        <taxon>Eukaryota</taxon>
        <taxon>Metazoa</taxon>
        <taxon>Ecdysozoa</taxon>
        <taxon>Arthropoda</taxon>
        <taxon>Crustacea</taxon>
        <taxon>Multicrustacea</taxon>
        <taxon>Hexanauplia</taxon>
        <taxon>Copepoda</taxon>
        <taxon>Siphonostomatoida</taxon>
        <taxon>Caligidae</taxon>
        <taxon>Lepeophtheirus</taxon>
    </lineage>
</organism>
<accession>A0A0K2TYG2</accession>
<dbReference type="AlphaFoldDB" id="A0A0K2TYG2"/>
<feature type="non-terminal residue" evidence="2">
    <location>
        <position position="1"/>
    </location>
</feature>